<feature type="domain" description="Tyrosine specific protein phosphatases" evidence="2">
    <location>
        <begin position="524"/>
        <end position="598"/>
    </location>
</feature>
<dbReference type="GO" id="GO:0099560">
    <property type="term" value="P:synaptic membrane adhesion"/>
    <property type="evidence" value="ECO:0000318"/>
    <property type="project" value="GO_Central"/>
</dbReference>
<dbReference type="FunFam" id="3.90.190.10:FF:000062">
    <property type="entry name" value="Receptor-type tyrosine-protein phosphatase kappa"/>
    <property type="match status" value="1"/>
</dbReference>
<evidence type="ECO:0000313" key="3">
    <source>
        <dbReference type="EMBL" id="ESO01101.1"/>
    </source>
</evidence>
<dbReference type="FunFam" id="3.90.190.10:FF:000361">
    <property type="entry name" value="Uncharacterized protein"/>
    <property type="match status" value="1"/>
</dbReference>
<dbReference type="SMART" id="SM00404">
    <property type="entry name" value="PTPc_motif"/>
    <property type="match status" value="2"/>
</dbReference>
<dbReference type="GeneID" id="20195381"/>
<evidence type="ECO:0000313" key="4">
    <source>
        <dbReference type="EnsemblMetazoa" id="HelroP112884"/>
    </source>
</evidence>
<dbReference type="RefSeq" id="XP_009020813.1">
    <property type="nucleotide sequence ID" value="XM_009022565.1"/>
</dbReference>
<dbReference type="InterPro" id="IPR000387">
    <property type="entry name" value="Tyr_Pase_dom"/>
</dbReference>
<dbReference type="InParanoid" id="T1EFM9"/>
<dbReference type="eggNOG" id="KOG4228">
    <property type="taxonomic scope" value="Eukaryota"/>
</dbReference>
<protein>
    <recommendedName>
        <fullName evidence="6">Protein-tyrosine-phosphatase</fullName>
    </recommendedName>
</protein>
<dbReference type="InterPro" id="IPR029021">
    <property type="entry name" value="Prot-tyrosine_phosphatase-like"/>
</dbReference>
<dbReference type="InterPro" id="IPR050348">
    <property type="entry name" value="Protein-Tyr_Phosphatase"/>
</dbReference>
<dbReference type="EMBL" id="AMQM01005151">
    <property type="status" value="NOT_ANNOTATED_CDS"/>
    <property type="molecule type" value="Genomic_DNA"/>
</dbReference>
<dbReference type="Proteomes" id="UP000015101">
    <property type="component" value="Unassembled WGS sequence"/>
</dbReference>
<name>T1EFM9_HELRO</name>
<evidence type="ECO:0000259" key="2">
    <source>
        <dbReference type="PROSITE" id="PS50056"/>
    </source>
</evidence>
<dbReference type="PROSITE" id="PS50055">
    <property type="entry name" value="TYR_PHOSPHATASE_PTP"/>
    <property type="match status" value="2"/>
</dbReference>
<dbReference type="STRING" id="6412.T1EFM9"/>
<dbReference type="HOGENOM" id="CLU_001645_8_0_1"/>
<dbReference type="Pfam" id="PF00102">
    <property type="entry name" value="Y_phosphatase"/>
    <property type="match status" value="2"/>
</dbReference>
<dbReference type="PROSITE" id="PS50056">
    <property type="entry name" value="TYR_PHOSPHATASE_2"/>
    <property type="match status" value="2"/>
</dbReference>
<feature type="domain" description="Tyrosine-protein phosphatase" evidence="1">
    <location>
        <begin position="327"/>
        <end position="607"/>
    </location>
</feature>
<organism evidence="4 5">
    <name type="scientific">Helobdella robusta</name>
    <name type="common">Californian leech</name>
    <dbReference type="NCBI Taxonomy" id="6412"/>
    <lineage>
        <taxon>Eukaryota</taxon>
        <taxon>Metazoa</taxon>
        <taxon>Spiralia</taxon>
        <taxon>Lophotrochozoa</taxon>
        <taxon>Annelida</taxon>
        <taxon>Clitellata</taxon>
        <taxon>Hirudinea</taxon>
        <taxon>Rhynchobdellida</taxon>
        <taxon>Glossiphoniidae</taxon>
        <taxon>Helobdella</taxon>
    </lineage>
</organism>
<dbReference type="GO" id="GO:0007165">
    <property type="term" value="P:signal transduction"/>
    <property type="evidence" value="ECO:0000318"/>
    <property type="project" value="GO_Central"/>
</dbReference>
<dbReference type="AlphaFoldDB" id="T1EFM9"/>
<reference evidence="3 5" key="2">
    <citation type="journal article" date="2013" name="Nature">
        <title>Insights into bilaterian evolution from three spiralian genomes.</title>
        <authorList>
            <person name="Simakov O."/>
            <person name="Marletaz F."/>
            <person name="Cho S.J."/>
            <person name="Edsinger-Gonzales E."/>
            <person name="Havlak P."/>
            <person name="Hellsten U."/>
            <person name="Kuo D.H."/>
            <person name="Larsson T."/>
            <person name="Lv J."/>
            <person name="Arendt D."/>
            <person name="Savage R."/>
            <person name="Osoegawa K."/>
            <person name="de Jong P."/>
            <person name="Grimwood J."/>
            <person name="Chapman J.A."/>
            <person name="Shapiro H."/>
            <person name="Aerts A."/>
            <person name="Otillar R.P."/>
            <person name="Terry A.Y."/>
            <person name="Boore J.L."/>
            <person name="Grigoriev I.V."/>
            <person name="Lindberg D.R."/>
            <person name="Seaver E.C."/>
            <person name="Weisblat D.A."/>
            <person name="Putnam N.H."/>
            <person name="Rokhsar D.S."/>
        </authorList>
    </citation>
    <scope>NUCLEOTIDE SEQUENCE</scope>
</reference>
<dbReference type="PANTHER" id="PTHR19134">
    <property type="entry name" value="RECEPTOR-TYPE TYROSINE-PROTEIN PHOSPHATASE"/>
    <property type="match status" value="1"/>
</dbReference>
<dbReference type="SMART" id="SM00194">
    <property type="entry name" value="PTPc"/>
    <property type="match status" value="2"/>
</dbReference>
<reference evidence="4" key="3">
    <citation type="submission" date="2015-06" db="UniProtKB">
        <authorList>
            <consortium name="EnsemblMetazoa"/>
        </authorList>
    </citation>
    <scope>IDENTIFICATION</scope>
</reference>
<feature type="domain" description="Tyrosine specific protein phosphatases" evidence="2">
    <location>
        <begin position="214"/>
        <end position="286"/>
    </location>
</feature>
<dbReference type="GO" id="GO:0004725">
    <property type="term" value="F:protein tyrosine phosphatase activity"/>
    <property type="evidence" value="ECO:0000318"/>
    <property type="project" value="GO_Central"/>
</dbReference>
<keyword evidence="5" id="KW-1185">Reference proteome</keyword>
<dbReference type="PANTHER" id="PTHR19134:SF542">
    <property type="entry name" value="RECEPTOR-TYPE TYROSINE-PROTEIN PHOSPHATASE S"/>
    <property type="match status" value="1"/>
</dbReference>
<proteinExistence type="predicted"/>
<dbReference type="SUPFAM" id="SSF52799">
    <property type="entry name" value="(Phosphotyrosine protein) phosphatases II"/>
    <property type="match status" value="2"/>
</dbReference>
<evidence type="ECO:0000313" key="5">
    <source>
        <dbReference type="Proteomes" id="UP000015101"/>
    </source>
</evidence>
<feature type="domain" description="Tyrosine-protein phosphatase" evidence="1">
    <location>
        <begin position="38"/>
        <end position="295"/>
    </location>
</feature>
<dbReference type="OMA" id="HVECINS"/>
<reference evidence="5" key="1">
    <citation type="submission" date="2012-12" db="EMBL/GenBank/DDBJ databases">
        <authorList>
            <person name="Hellsten U."/>
            <person name="Grimwood J."/>
            <person name="Chapman J.A."/>
            <person name="Shapiro H."/>
            <person name="Aerts A."/>
            <person name="Otillar R.P."/>
            <person name="Terry A.Y."/>
            <person name="Boore J.L."/>
            <person name="Simakov O."/>
            <person name="Marletaz F."/>
            <person name="Cho S.-J."/>
            <person name="Edsinger-Gonzales E."/>
            <person name="Havlak P."/>
            <person name="Kuo D.-H."/>
            <person name="Larsson T."/>
            <person name="Lv J."/>
            <person name="Arendt D."/>
            <person name="Savage R."/>
            <person name="Osoegawa K."/>
            <person name="de Jong P."/>
            <person name="Lindberg D.R."/>
            <person name="Seaver E.C."/>
            <person name="Weisblat D.A."/>
            <person name="Putnam N.H."/>
            <person name="Grigoriev I.V."/>
            <person name="Rokhsar D.S."/>
        </authorList>
    </citation>
    <scope>NUCLEOTIDE SEQUENCE</scope>
</reference>
<dbReference type="EMBL" id="KB096830">
    <property type="protein sequence ID" value="ESO01101.1"/>
    <property type="molecule type" value="Genomic_DNA"/>
</dbReference>
<sequence length="616" mass="70438">MIGGEGGLRGSSSLPTSVPLSHLLDRVQLLKLKDREMLKKEYESIDSGKQFTWSASNEEVNRCKNRYANVVAYDHSRVILPATSVPGSDYINANFIDCRFNNGGSLYIATQGPLLDTIGDFWRMIWEERVSTVAMVTKLEERSRVKCDQYWPDIGSQLYGVMQVTLKDVLELSSYIIRTFTLSKMNCSESRELFQLQFTSWPDYGVPSHPTLLLQYIRRVKSANELSPGPIVVHCSAGVGRTGVLIAIDTCMDRIMRGSETVDIFNVVTSLRSQRNYMVQSDDQYQFIYEAILEGVTSPANTEVTADNLNQYVRDLLAAGEAGAQRLRDEFQRLSVVRYEAQQFQYANMPFNKMKNRSSAILPLDSTRVNIQPIRGVEGSDYINANYIDGYRHKRCYIATQSPLATTVDDFWRMVWDTDCSIIVMVTNLVEAGRERCVQYWPVERSMRYQYFVLDPSSTINFGHYIVREFRMTDARDGQSRIIYQFQFLNWPQDDCHLSKYISSTSLTSSLTHLTNATLGQQFINFIGQVETTRSKLVDPTRPMVIHCELGSARTGAFISLSYILERMRTEGVVDVFETVKILRTQRMSMVTTEDIYSFCYRSSAQFLGSFDHYVK</sequence>
<evidence type="ECO:0000259" key="1">
    <source>
        <dbReference type="PROSITE" id="PS50055"/>
    </source>
</evidence>
<dbReference type="CTD" id="20195381"/>
<dbReference type="EnsemblMetazoa" id="HelroT112884">
    <property type="protein sequence ID" value="HelroP112884"/>
    <property type="gene ID" value="HelroG112884"/>
</dbReference>
<dbReference type="PRINTS" id="PR00700">
    <property type="entry name" value="PRTYPHPHTASE"/>
</dbReference>
<dbReference type="PROSITE" id="PS00383">
    <property type="entry name" value="TYR_PHOSPHATASE_1"/>
    <property type="match status" value="2"/>
</dbReference>
<gene>
    <name evidence="4" type="primary">20195381</name>
    <name evidence="3" type="ORF">HELRODRAFT_112884</name>
</gene>
<dbReference type="InterPro" id="IPR000242">
    <property type="entry name" value="PTP_cat"/>
</dbReference>
<dbReference type="InterPro" id="IPR003595">
    <property type="entry name" value="Tyr_Pase_cat"/>
</dbReference>
<dbReference type="Gene3D" id="3.90.190.10">
    <property type="entry name" value="Protein tyrosine phosphatase superfamily"/>
    <property type="match status" value="2"/>
</dbReference>
<dbReference type="InterPro" id="IPR016130">
    <property type="entry name" value="Tyr_Pase_AS"/>
</dbReference>
<dbReference type="OrthoDB" id="10253954at2759"/>
<accession>T1EFM9</accession>
<evidence type="ECO:0008006" key="6">
    <source>
        <dbReference type="Google" id="ProtNLM"/>
    </source>
</evidence>
<dbReference type="KEGG" id="hro:HELRODRAFT_112884"/>